<evidence type="ECO:0000256" key="1">
    <source>
        <dbReference type="ARBA" id="ARBA00007430"/>
    </source>
</evidence>
<evidence type="ECO:0000259" key="3">
    <source>
        <dbReference type="Pfam" id="PF02719"/>
    </source>
</evidence>
<evidence type="ECO:0000313" key="4">
    <source>
        <dbReference type="EMBL" id="MDE1208119.1"/>
    </source>
</evidence>
<dbReference type="SUPFAM" id="SSF51735">
    <property type="entry name" value="NAD(P)-binding Rossmann-fold domains"/>
    <property type="match status" value="2"/>
</dbReference>
<dbReference type="EMBL" id="JAIWJY010000012">
    <property type="protein sequence ID" value="MDE1208119.1"/>
    <property type="molecule type" value="Genomic_DNA"/>
</dbReference>
<gene>
    <name evidence="4" type="ORF">LCI24_15070</name>
</gene>
<reference evidence="4" key="1">
    <citation type="submission" date="2021-09" db="EMBL/GenBank/DDBJ databases">
        <authorList>
            <person name="Smyrli M."/>
        </authorList>
    </citation>
    <scope>NUCLEOTIDE SEQUENCE</scope>
    <source>
        <strain evidence="4">LAR25</strain>
    </source>
</reference>
<dbReference type="Gene3D" id="3.40.50.720">
    <property type="entry name" value="NAD(P)-binding Rossmann-like Domain"/>
    <property type="match status" value="2"/>
</dbReference>
<dbReference type="RefSeq" id="WP_274641116.1">
    <property type="nucleotide sequence ID" value="NZ_JAIWJY010000012.1"/>
</dbReference>
<comment type="caution">
    <text evidence="4">The sequence shown here is derived from an EMBL/GenBank/DDBJ whole genome shotgun (WGS) entry which is preliminary data.</text>
</comment>
<comment type="similarity">
    <text evidence="1">Belongs to the polysaccharide synthase family.</text>
</comment>
<name>A0A9X4IMV4_9FLAO</name>
<evidence type="ECO:0000256" key="2">
    <source>
        <dbReference type="SAM" id="Phobius"/>
    </source>
</evidence>
<feature type="domain" description="Polysaccharide biosynthesis protein CapD-like" evidence="3">
    <location>
        <begin position="295"/>
        <end position="579"/>
    </location>
</feature>
<dbReference type="InterPro" id="IPR036291">
    <property type="entry name" value="NAD(P)-bd_dom_sf"/>
</dbReference>
<keyword evidence="2" id="KW-1133">Transmembrane helix</keyword>
<dbReference type="Pfam" id="PF13727">
    <property type="entry name" value="CoA_binding_3"/>
    <property type="match status" value="1"/>
</dbReference>
<keyword evidence="5" id="KW-1185">Reference proteome</keyword>
<sequence length="634" mass="71683">MIRGLFLKAFDKYASRWLVLIIDIVLVCISFILAYTVRFNASLNFDVNNLYKQLPFIATIALISFLIVGSYKGIVRHTGTRDAFNVFVGVTLLSFITTCIVLFNSALNIFPNFTIPKSIIIIHYLISVLVLVISRFIFKAFYEIVSTELKSITNVLIYGAGDSGLITYGALNRDTKNKYEVVGFIDDDHKKVGKKLDRIKIYDGKRIDKNFVKEKKIDEVIISIQNIKSEKLLYLTDNLLALSVDVKIVPPLSKWIDGDLEANQIKQIKIEDLLDRKPISIDNPIVKREVNNKIILVTGAAGSIGSEISRQLSIYNHKHLVLIDQAESPLYDLQQELIQKGRKNFTSIVADVRDKKRMNEIFEEFKPQKVFHAAAYKHVPLMEMSPYEAVKINIGGTKNIADLSTKYNVDRFVMVSTDKAVNPTNVMGATKRVAEMYISCLSNSDNHTTKFTTTRFGNVLGSNGSVIPLFKRQIENGGPLTVTHKDITRYFMTIPEACRLVLEAGTMGNGGEIYIFDMGKSVKIYDIAKRMIHLSGLNFPDDIDIKITGLRPGEKLYEELLADGENTSPTYHEKIMIAKNQLIDYTIVETKIKELCLSNKNHNNYQTVQLIKEIVPEYKSNNSVYEKLDNAAKN</sequence>
<accession>A0A9X4IMV4</accession>
<feature type="transmembrane region" description="Helical" evidence="2">
    <location>
        <begin position="86"/>
        <end position="107"/>
    </location>
</feature>
<proteinExistence type="inferred from homology"/>
<feature type="transmembrane region" description="Helical" evidence="2">
    <location>
        <begin position="56"/>
        <end position="74"/>
    </location>
</feature>
<feature type="transmembrane region" description="Helical" evidence="2">
    <location>
        <begin position="119"/>
        <end position="138"/>
    </location>
</feature>
<dbReference type="AlphaFoldDB" id="A0A9X4IMV4"/>
<keyword evidence="2" id="KW-0472">Membrane</keyword>
<dbReference type="CDD" id="cd05237">
    <property type="entry name" value="UDP_invert_4-6DH_SDR_e"/>
    <property type="match status" value="1"/>
</dbReference>
<organism evidence="4 5">
    <name type="scientific">Tenacibaculum larymnensis</name>
    <dbReference type="NCBI Taxonomy" id="2878201"/>
    <lineage>
        <taxon>Bacteria</taxon>
        <taxon>Pseudomonadati</taxon>
        <taxon>Bacteroidota</taxon>
        <taxon>Flavobacteriia</taxon>
        <taxon>Flavobacteriales</taxon>
        <taxon>Flavobacteriaceae</taxon>
        <taxon>Tenacibaculum</taxon>
    </lineage>
</organism>
<dbReference type="Proteomes" id="UP001149303">
    <property type="component" value="Unassembled WGS sequence"/>
</dbReference>
<feature type="transmembrane region" description="Helical" evidence="2">
    <location>
        <begin position="17"/>
        <end position="36"/>
    </location>
</feature>
<dbReference type="InterPro" id="IPR051203">
    <property type="entry name" value="Polysaccharide_Synthase-Rel"/>
</dbReference>
<evidence type="ECO:0000313" key="5">
    <source>
        <dbReference type="Proteomes" id="UP001149303"/>
    </source>
</evidence>
<protein>
    <submittedName>
        <fullName evidence="4">Polysaccharide biosynthesis protein</fullName>
    </submittedName>
</protein>
<dbReference type="InterPro" id="IPR003869">
    <property type="entry name" value="Polysac_CapD-like"/>
</dbReference>
<dbReference type="Pfam" id="PF02719">
    <property type="entry name" value="Polysacc_synt_2"/>
    <property type="match status" value="1"/>
</dbReference>
<dbReference type="PANTHER" id="PTHR43318">
    <property type="entry name" value="UDP-N-ACETYLGLUCOSAMINE 4,6-DEHYDRATASE"/>
    <property type="match status" value="1"/>
</dbReference>
<keyword evidence="2" id="KW-0812">Transmembrane</keyword>
<dbReference type="PANTHER" id="PTHR43318:SF1">
    <property type="entry name" value="POLYSACCHARIDE BIOSYNTHESIS PROTEIN EPSC-RELATED"/>
    <property type="match status" value="1"/>
</dbReference>